<feature type="domain" description="HTH APSES-type" evidence="2">
    <location>
        <begin position="316"/>
        <end position="428"/>
    </location>
</feature>
<evidence type="ECO:0000259" key="2">
    <source>
        <dbReference type="PROSITE" id="PS51299"/>
    </source>
</evidence>
<reference evidence="4" key="1">
    <citation type="submission" date="2016-03" db="EMBL/GenBank/DDBJ databases">
        <authorList>
            <person name="Devillers H."/>
        </authorList>
    </citation>
    <scope>NUCLEOTIDE SEQUENCE [LARGE SCALE GENOMIC DNA]</scope>
</reference>
<dbReference type="OrthoDB" id="5562739at2759"/>
<proteinExistence type="predicted"/>
<feature type="region of interest" description="Disordered" evidence="1">
    <location>
        <begin position="559"/>
        <end position="582"/>
    </location>
</feature>
<feature type="region of interest" description="Disordered" evidence="1">
    <location>
        <begin position="652"/>
        <end position="673"/>
    </location>
</feature>
<dbReference type="EMBL" id="LT598488">
    <property type="protein sequence ID" value="SCW01968.1"/>
    <property type="molecule type" value="Genomic_DNA"/>
</dbReference>
<dbReference type="GO" id="GO:0003677">
    <property type="term" value="F:DNA binding"/>
    <property type="evidence" value="ECO:0007669"/>
    <property type="project" value="InterPro"/>
</dbReference>
<dbReference type="Proteomes" id="UP000190831">
    <property type="component" value="Chromosome E"/>
</dbReference>
<dbReference type="OMA" id="ESWYLAH"/>
<accession>A0A1G4MDQ9</accession>
<evidence type="ECO:0000313" key="3">
    <source>
        <dbReference type="EMBL" id="SCW01968.1"/>
    </source>
</evidence>
<sequence>MASKHSYPVHQLDSCKLMLSDNPLDDYQRSYFASLSRCGANQADQAADSVTAAAAQLLKSAQEDLHIIKSRYRTSAVQSFHDVQGDVGARAHERLPKKHNALECSEYQLPDVLRSQGRQVAAATTFSGAVAAASSDANGAAPRRNSAPHDARLCSSLALGPGTLLDTTAARASPDHDLNCLTKNQQFRLRKMQYSDQRQNAHSQVINPNNCVLWDHQTGYVFFTGIWRLYQDVMHGLIALDRSADASPTADPLPAADRKAHCQKELDYVVARCFYEKALDVTSPECINRRKLAGRRGYRQHSQSGAAGAGAAGSAAASAAGVSAAGGSSGSSGPTVPSAVHYSDVHWHNLDAELKARLCNIYRRKHQFFEEFEFQDLMKRIRGGYIKIQGTWLPYEVSRELCLRFCYPIRYFLVPIFGHDFPQDCANWYEHFVALYQRKTLVQPSSTDASQMLFAGSNQRAAPAPLFSSSRPAKKPKVDVELLDASKNLLDISRRLSVQEPIMRSHFSQVPMPQFTRNRSQSWAPEYRESGHSNAEMLPPIKPLLESLEFSLYPSPPNTTTSYSEMSSPIKDQRMGPVSPHTCVGSSALPRTPQIFGGSEEPHFIMVHSPSYVHESKPNPAPFSNIAYFYNSHGHRYSYPGGMQVMYHPSMKANEEQQQHDSRPSGYQVGVNP</sequence>
<protein>
    <submittedName>
        <fullName evidence="3">LAFE_0E11232g1_1</fullName>
    </submittedName>
</protein>
<keyword evidence="4" id="KW-1185">Reference proteome</keyword>
<name>A0A1G4MDQ9_LACFM</name>
<organism evidence="3 4">
    <name type="scientific">Lachancea fermentati</name>
    <name type="common">Zygosaccharomyces fermentati</name>
    <dbReference type="NCBI Taxonomy" id="4955"/>
    <lineage>
        <taxon>Eukaryota</taxon>
        <taxon>Fungi</taxon>
        <taxon>Dikarya</taxon>
        <taxon>Ascomycota</taxon>
        <taxon>Saccharomycotina</taxon>
        <taxon>Saccharomycetes</taxon>
        <taxon>Saccharomycetales</taxon>
        <taxon>Saccharomycetaceae</taxon>
        <taxon>Lachancea</taxon>
    </lineage>
</organism>
<feature type="compositionally biased region" description="Basic and acidic residues" evidence="1">
    <location>
        <begin position="653"/>
        <end position="663"/>
    </location>
</feature>
<dbReference type="PANTHER" id="PTHR43828:SF5">
    <property type="entry name" value="TRANSCRIPTIONAL REPRESSOR XBP1"/>
    <property type="match status" value="1"/>
</dbReference>
<evidence type="ECO:0000313" key="4">
    <source>
        <dbReference type="Proteomes" id="UP000190831"/>
    </source>
</evidence>
<gene>
    <name evidence="3" type="ORF">LAFE_0E11232G</name>
</gene>
<dbReference type="PANTHER" id="PTHR43828">
    <property type="entry name" value="ASPARAGINASE"/>
    <property type="match status" value="1"/>
</dbReference>
<dbReference type="GO" id="GO:0000981">
    <property type="term" value="F:DNA-binding transcription factor activity, RNA polymerase II-specific"/>
    <property type="evidence" value="ECO:0007669"/>
    <property type="project" value="UniProtKB-ARBA"/>
</dbReference>
<dbReference type="InterPro" id="IPR051642">
    <property type="entry name" value="SWI6-like"/>
</dbReference>
<dbReference type="InterPro" id="IPR003163">
    <property type="entry name" value="Tscrpt_reg_HTH_APSES-type"/>
</dbReference>
<dbReference type="GO" id="GO:0030907">
    <property type="term" value="C:MBF transcription complex"/>
    <property type="evidence" value="ECO:0007669"/>
    <property type="project" value="TreeGrafter"/>
</dbReference>
<dbReference type="InterPro" id="IPR036887">
    <property type="entry name" value="HTH_APSES_sf"/>
</dbReference>
<dbReference type="Gene3D" id="3.10.260.10">
    <property type="entry name" value="Transcription regulator HTH, APSES-type DNA-binding domain"/>
    <property type="match status" value="1"/>
</dbReference>
<dbReference type="SUPFAM" id="SSF54616">
    <property type="entry name" value="DNA-binding domain of Mlu1-box binding protein MBP1"/>
    <property type="match status" value="1"/>
</dbReference>
<dbReference type="PROSITE" id="PS51299">
    <property type="entry name" value="HTH_APSES"/>
    <property type="match status" value="1"/>
</dbReference>
<evidence type="ECO:0000256" key="1">
    <source>
        <dbReference type="SAM" id="MobiDB-lite"/>
    </source>
</evidence>
<dbReference type="GO" id="GO:0033309">
    <property type="term" value="C:SBF transcription complex"/>
    <property type="evidence" value="ECO:0007669"/>
    <property type="project" value="TreeGrafter"/>
</dbReference>
<dbReference type="AlphaFoldDB" id="A0A1G4MDQ9"/>